<sequence length="85" mass="9731">MLGIDDSGLPNELLDWPALVLNRVDSQALRIPLFRNFYFYPYLDIMRYRKVQRSHSLAFGNEGSGRLAPRTGFGKADFRGPDLIN</sequence>
<evidence type="ECO:0000256" key="1">
    <source>
        <dbReference type="SAM" id="MobiDB-lite"/>
    </source>
</evidence>
<dbReference type="Proteomes" id="UP000008064">
    <property type="component" value="Unassembled WGS sequence"/>
</dbReference>
<reference evidence="2" key="1">
    <citation type="submission" date="2011-04" db="EMBL/GenBank/DDBJ databases">
        <title>Evolution of plant cell wall degrading machinery underlies the functional diversity of forest fungi.</title>
        <authorList>
            <consortium name="US DOE Joint Genome Institute (JGI-PGF)"/>
            <person name="Eastwood D.C."/>
            <person name="Floudas D."/>
            <person name="Binder M."/>
            <person name="Majcherczyk A."/>
            <person name="Schneider P."/>
            <person name="Aerts A."/>
            <person name="Asiegbu F.O."/>
            <person name="Baker S.E."/>
            <person name="Barry K."/>
            <person name="Bendiksby M."/>
            <person name="Blumentritt M."/>
            <person name="Coutinho P.M."/>
            <person name="Cullen D."/>
            <person name="Cullen D."/>
            <person name="Gathman A."/>
            <person name="Goodell B."/>
            <person name="Henrissat B."/>
            <person name="Ihrmark K."/>
            <person name="Kauserud H."/>
            <person name="Kohler A."/>
            <person name="LaButti K."/>
            <person name="Lapidus A."/>
            <person name="Lavin J.L."/>
            <person name="Lee Y.-H."/>
            <person name="Lindquist E."/>
            <person name="Lilly W."/>
            <person name="Lucas S."/>
            <person name="Morin E."/>
            <person name="Murat C."/>
            <person name="Oguiza J.A."/>
            <person name="Park J."/>
            <person name="Pisabarro A.G."/>
            <person name="Riley R."/>
            <person name="Rosling A."/>
            <person name="Salamov A."/>
            <person name="Schmidt O."/>
            <person name="Schmutz J."/>
            <person name="Skrede I."/>
            <person name="Stenlid J."/>
            <person name="Wiebenga A."/>
            <person name="Xie X."/>
            <person name="Kues U."/>
            <person name="Hibbett D.S."/>
            <person name="Hoffmeister D."/>
            <person name="Hogberg N."/>
            <person name="Martin F."/>
            <person name="Grigoriev I.V."/>
            <person name="Watkinson S.C."/>
        </authorList>
    </citation>
    <scope>NUCLEOTIDE SEQUENCE</scope>
    <source>
        <strain evidence="2">S7.9</strain>
    </source>
</reference>
<gene>
    <name evidence="2" type="ORF">SERLADRAFT_476032</name>
</gene>
<accession>F8P6W3</accession>
<feature type="compositionally biased region" description="Basic and acidic residues" evidence="1">
    <location>
        <begin position="76"/>
        <end position="85"/>
    </location>
</feature>
<name>F8P6W3_SERL9</name>
<dbReference type="GeneID" id="18820732"/>
<dbReference type="AlphaFoldDB" id="F8P6W3"/>
<organism>
    <name type="scientific">Serpula lacrymans var. lacrymans (strain S7.9)</name>
    <name type="common">Dry rot fungus</name>
    <dbReference type="NCBI Taxonomy" id="578457"/>
    <lineage>
        <taxon>Eukaryota</taxon>
        <taxon>Fungi</taxon>
        <taxon>Dikarya</taxon>
        <taxon>Basidiomycota</taxon>
        <taxon>Agaricomycotina</taxon>
        <taxon>Agaricomycetes</taxon>
        <taxon>Agaricomycetidae</taxon>
        <taxon>Boletales</taxon>
        <taxon>Coniophorineae</taxon>
        <taxon>Serpulaceae</taxon>
        <taxon>Serpula</taxon>
    </lineage>
</organism>
<evidence type="ECO:0000313" key="2">
    <source>
        <dbReference type="EMBL" id="EGO21179.1"/>
    </source>
</evidence>
<dbReference type="EMBL" id="GL945439">
    <property type="protein sequence ID" value="EGO21179.1"/>
    <property type="molecule type" value="Genomic_DNA"/>
</dbReference>
<protein>
    <submittedName>
        <fullName evidence="2">Uncharacterized protein</fullName>
    </submittedName>
</protein>
<dbReference type="HOGENOM" id="CLU_2514016_0_0_1"/>
<dbReference type="RefSeq" id="XP_007322136.1">
    <property type="nucleotide sequence ID" value="XM_007322074.1"/>
</dbReference>
<feature type="region of interest" description="Disordered" evidence="1">
    <location>
        <begin position="59"/>
        <end position="85"/>
    </location>
</feature>
<dbReference type="KEGG" id="sla:SERLADRAFT_476032"/>
<proteinExistence type="predicted"/>